<dbReference type="AlphaFoldDB" id="A0A4U1JAW0"/>
<accession>A0A4U1JAW0</accession>
<organism evidence="1 2">
    <name type="scientific">Polyangium fumosum</name>
    <dbReference type="NCBI Taxonomy" id="889272"/>
    <lineage>
        <taxon>Bacteria</taxon>
        <taxon>Pseudomonadati</taxon>
        <taxon>Myxococcota</taxon>
        <taxon>Polyangia</taxon>
        <taxon>Polyangiales</taxon>
        <taxon>Polyangiaceae</taxon>
        <taxon>Polyangium</taxon>
    </lineage>
</organism>
<evidence type="ECO:0000313" key="2">
    <source>
        <dbReference type="Proteomes" id="UP000309215"/>
    </source>
</evidence>
<keyword evidence="2" id="KW-1185">Reference proteome</keyword>
<name>A0A4U1JAW0_9BACT</name>
<protein>
    <submittedName>
        <fullName evidence="1">Uncharacterized protein</fullName>
    </submittedName>
</protein>
<reference evidence="1 2" key="1">
    <citation type="submission" date="2019-04" db="EMBL/GenBank/DDBJ databases">
        <authorList>
            <person name="Li Y."/>
            <person name="Wang J."/>
        </authorList>
    </citation>
    <scope>NUCLEOTIDE SEQUENCE [LARGE SCALE GENOMIC DNA]</scope>
    <source>
        <strain evidence="1 2">DSM 14668</strain>
    </source>
</reference>
<dbReference type="Proteomes" id="UP000309215">
    <property type="component" value="Unassembled WGS sequence"/>
</dbReference>
<proteinExistence type="predicted"/>
<dbReference type="RefSeq" id="WP_136930617.1">
    <property type="nucleotide sequence ID" value="NZ_SSMQ01000019.1"/>
</dbReference>
<dbReference type="EMBL" id="SSMQ01000019">
    <property type="protein sequence ID" value="TKD06477.1"/>
    <property type="molecule type" value="Genomic_DNA"/>
</dbReference>
<gene>
    <name evidence="1" type="ORF">E8A74_19880</name>
</gene>
<sequence length="145" mass="15702">MSLTRLESSHPLLMAAYRNASPEQQRSAALRASEGALATVGMSDADVEAARACLREETQADPALLRRLRQRVEALDSNDLNAEAGEDGRTEASLAWFSQARALAALLYLLSPSQSGSLHESIYESLMAVEDPEPLCAEIMSVLRV</sequence>
<comment type="caution">
    <text evidence="1">The sequence shown here is derived from an EMBL/GenBank/DDBJ whole genome shotgun (WGS) entry which is preliminary data.</text>
</comment>
<evidence type="ECO:0000313" key="1">
    <source>
        <dbReference type="EMBL" id="TKD06477.1"/>
    </source>
</evidence>